<organism evidence="1">
    <name type="scientific">marine sediment metagenome</name>
    <dbReference type="NCBI Taxonomy" id="412755"/>
    <lineage>
        <taxon>unclassified sequences</taxon>
        <taxon>metagenomes</taxon>
        <taxon>ecological metagenomes</taxon>
    </lineage>
</organism>
<sequence length="95" mass="11184">MLLYEFGRGGATNACERLEKVVCLKFHDKLPFFNEKLIPNKKLQVELVRQIIYDLALYQSVKITKELFKDSTNLIKKPPITIYQKKSWIVLLNKK</sequence>
<accession>A0A0F8ZFP5</accession>
<name>A0A0F8ZFP5_9ZZZZ</name>
<evidence type="ECO:0000313" key="1">
    <source>
        <dbReference type="EMBL" id="KKK65289.1"/>
    </source>
</evidence>
<gene>
    <name evidence="1" type="ORF">LCGC14_2975640</name>
</gene>
<comment type="caution">
    <text evidence="1">The sequence shown here is derived from an EMBL/GenBank/DDBJ whole genome shotgun (WGS) entry which is preliminary data.</text>
</comment>
<dbReference type="AlphaFoldDB" id="A0A0F8ZFP5"/>
<proteinExistence type="predicted"/>
<dbReference type="EMBL" id="LAZR01060628">
    <property type="protein sequence ID" value="KKK65289.1"/>
    <property type="molecule type" value="Genomic_DNA"/>
</dbReference>
<protein>
    <submittedName>
        <fullName evidence="1">Uncharacterized protein</fullName>
    </submittedName>
</protein>
<reference evidence="1" key="1">
    <citation type="journal article" date="2015" name="Nature">
        <title>Complex archaea that bridge the gap between prokaryotes and eukaryotes.</title>
        <authorList>
            <person name="Spang A."/>
            <person name="Saw J.H."/>
            <person name="Jorgensen S.L."/>
            <person name="Zaremba-Niedzwiedzka K."/>
            <person name="Martijn J."/>
            <person name="Lind A.E."/>
            <person name="van Eijk R."/>
            <person name="Schleper C."/>
            <person name="Guy L."/>
            <person name="Ettema T.J."/>
        </authorList>
    </citation>
    <scope>NUCLEOTIDE SEQUENCE</scope>
</reference>